<proteinExistence type="predicted"/>
<comment type="caution">
    <text evidence="1">The sequence shown here is derived from an EMBL/GenBank/DDBJ whole genome shotgun (WGS) entry which is preliminary data.</text>
</comment>
<dbReference type="EMBL" id="JAPHNI010000015">
    <property type="protein sequence ID" value="KAJ8118597.1"/>
    <property type="molecule type" value="Genomic_DNA"/>
</dbReference>
<keyword evidence="2" id="KW-1185">Reference proteome</keyword>
<dbReference type="Proteomes" id="UP001153331">
    <property type="component" value="Unassembled WGS sequence"/>
</dbReference>
<evidence type="ECO:0000313" key="2">
    <source>
        <dbReference type="Proteomes" id="UP001153331"/>
    </source>
</evidence>
<protein>
    <submittedName>
        <fullName evidence="1">Uncharacterized protein</fullName>
    </submittedName>
</protein>
<gene>
    <name evidence="1" type="ORF">OPT61_g482</name>
</gene>
<sequence>MRAPKKARAQDCSSEVSLAGHLGRAEHAGHAVHELCWLHLSGLYFQSSGVSCNDSACEPRGSLRGKAYGSSIDTLGEIWQDMGVEEERKRPVSSLQE</sequence>
<reference evidence="1" key="1">
    <citation type="submission" date="2022-11" db="EMBL/GenBank/DDBJ databases">
        <title>Genome Sequence of Boeremia exigua.</title>
        <authorList>
            <person name="Buettner E."/>
        </authorList>
    </citation>
    <scope>NUCLEOTIDE SEQUENCE</scope>
    <source>
        <strain evidence="1">CU02</strain>
    </source>
</reference>
<name>A0ACC2ITT9_9PLEO</name>
<accession>A0ACC2ITT9</accession>
<evidence type="ECO:0000313" key="1">
    <source>
        <dbReference type="EMBL" id="KAJ8118597.1"/>
    </source>
</evidence>
<organism evidence="1 2">
    <name type="scientific">Boeremia exigua</name>
    <dbReference type="NCBI Taxonomy" id="749465"/>
    <lineage>
        <taxon>Eukaryota</taxon>
        <taxon>Fungi</taxon>
        <taxon>Dikarya</taxon>
        <taxon>Ascomycota</taxon>
        <taxon>Pezizomycotina</taxon>
        <taxon>Dothideomycetes</taxon>
        <taxon>Pleosporomycetidae</taxon>
        <taxon>Pleosporales</taxon>
        <taxon>Pleosporineae</taxon>
        <taxon>Didymellaceae</taxon>
        <taxon>Boeremia</taxon>
    </lineage>
</organism>